<dbReference type="SUPFAM" id="SSF52540">
    <property type="entry name" value="P-loop containing nucleoside triphosphate hydrolases"/>
    <property type="match status" value="1"/>
</dbReference>
<proteinExistence type="predicted"/>
<feature type="domain" description="Winged helix-turn-helix" evidence="1">
    <location>
        <begin position="281"/>
        <end position="345"/>
    </location>
</feature>
<dbReference type="InterPro" id="IPR019734">
    <property type="entry name" value="TPR_rpt"/>
</dbReference>
<dbReference type="Gene3D" id="3.40.50.300">
    <property type="entry name" value="P-loop containing nucleotide triphosphate hydrolases"/>
    <property type="match status" value="1"/>
</dbReference>
<protein>
    <submittedName>
        <fullName evidence="2">Putative ATPase</fullName>
    </submittedName>
</protein>
<dbReference type="PRINTS" id="PR00364">
    <property type="entry name" value="DISEASERSIST"/>
</dbReference>
<dbReference type="SUPFAM" id="SSF48452">
    <property type="entry name" value="TPR-like"/>
    <property type="match status" value="1"/>
</dbReference>
<dbReference type="SMART" id="SM00028">
    <property type="entry name" value="TPR"/>
    <property type="match status" value="3"/>
</dbReference>
<reference evidence="2 3" key="1">
    <citation type="submission" date="2018-03" db="EMBL/GenBank/DDBJ databases">
        <title>Genomic Encyclopedia of Archaeal and Bacterial Type Strains, Phase II (KMG-II): from individual species to whole genera.</title>
        <authorList>
            <person name="Goeker M."/>
        </authorList>
    </citation>
    <scope>NUCLEOTIDE SEQUENCE [LARGE SCALE GENOMIC DNA]</scope>
    <source>
        <strain evidence="2 3">DSM 44889</strain>
    </source>
</reference>
<dbReference type="Pfam" id="PF25872">
    <property type="entry name" value="HTH_77"/>
    <property type="match status" value="1"/>
</dbReference>
<name>A0A316AAB4_9ACTN</name>
<dbReference type="RefSeq" id="WP_109774100.1">
    <property type="nucleotide sequence ID" value="NZ_QGDQ01000010.1"/>
</dbReference>
<dbReference type="PANTHER" id="PTHR47691">
    <property type="entry name" value="REGULATOR-RELATED"/>
    <property type="match status" value="1"/>
</dbReference>
<dbReference type="Gene3D" id="1.25.40.10">
    <property type="entry name" value="Tetratricopeptide repeat domain"/>
    <property type="match status" value="1"/>
</dbReference>
<dbReference type="InterPro" id="IPR011990">
    <property type="entry name" value="TPR-like_helical_dom_sf"/>
</dbReference>
<evidence type="ECO:0000313" key="3">
    <source>
        <dbReference type="Proteomes" id="UP000245469"/>
    </source>
</evidence>
<dbReference type="InterPro" id="IPR027417">
    <property type="entry name" value="P-loop_NTPase"/>
</dbReference>
<dbReference type="Proteomes" id="UP000245469">
    <property type="component" value="Unassembled WGS sequence"/>
</dbReference>
<dbReference type="AlphaFoldDB" id="A0A316AAB4"/>
<evidence type="ECO:0000259" key="1">
    <source>
        <dbReference type="Pfam" id="PF25872"/>
    </source>
</evidence>
<gene>
    <name evidence="2" type="ORF">BXY45_11047</name>
</gene>
<dbReference type="OrthoDB" id="3194665at2"/>
<keyword evidence="3" id="KW-1185">Reference proteome</keyword>
<evidence type="ECO:0000313" key="2">
    <source>
        <dbReference type="EMBL" id="PWJ53804.1"/>
    </source>
</evidence>
<dbReference type="EMBL" id="QGDQ01000010">
    <property type="protein sequence ID" value="PWJ53804.1"/>
    <property type="molecule type" value="Genomic_DNA"/>
</dbReference>
<dbReference type="InterPro" id="IPR058852">
    <property type="entry name" value="HTH_77"/>
</dbReference>
<dbReference type="PANTHER" id="PTHR47691:SF3">
    <property type="entry name" value="HTH-TYPE TRANSCRIPTIONAL REGULATOR RV0890C-RELATED"/>
    <property type="match status" value="1"/>
</dbReference>
<accession>A0A316AAB4</accession>
<sequence>MPQQTRSAPSGPDAPGIRPDLLVGRAGELAELADVVTACPLVTVAGPGGVGKSALAAAVAGGVAPSFPDGIVVVRLAEVRVGGVLDAISSTVELPRTGGGDRLRALARWLRPQRVLLLVDNCEHVLDELLPIMHALVDDAPDIGERRLHLLTTSRRPLGLVTEQVLTVAPLGLPAPDEPPERVAAAPSVALFLQRARGRDRAFVVPDEHWPAVGELCRRLDGLPLALELAGARAGALGVPRLLARLETDLALLGQQRTGGVDAAGAARSVEAVYDSSEQLLSSAERELLRALSVFTGSFDIAAVDAVVGEASATPLDGALAALVETSLVQRDHRRDRYRLLETVRQVAGNRWDDDDARRRAQRRHAEHYLSSAVRAGRGLTSGPESAWLETLSVEEANVRAALAHALDAQGPLLLQALAAAAALPLHWWVRGQHREGVGWLRRALDATGDAAPAELRAAALFGVAFLWAHDGDDWQTAATLLREALALLEPSGAAPERTAVLGYVLCLLGQSHAVAGEVEPALALTRRGRDVLAQHDDPWGSAFAEWNVGFAHQRGGDLVAAEVCYRAMLDLQTGHGSRLELMIAHNSLAELAEHRGDLPSAREHYARALELRHDLGSLRLGYVHGSLPLSLLALSRVSRGLGDVERARRCAEEGRAAATRMQDDATATACAEELELLAVRPSVAFLRRQGTGWVVGLDEESTALADSKGLRHLRTLVSAPGQPVAAIVLAGVADGHVPPAGDAGPVLDQQAVVAYRARLAALRDEADEADEADRRADPAWSARIHEEQESLVAELARGTGLGGRLRPDRSEAEKARINVTRTVRDAIERIGRDCPRLAEHLRSSVTTGTWCAYTPATPVTWRHGAHASARRAPL</sequence>
<organism evidence="2 3">
    <name type="scientific">Quadrisphaera granulorum</name>
    <dbReference type="NCBI Taxonomy" id="317664"/>
    <lineage>
        <taxon>Bacteria</taxon>
        <taxon>Bacillati</taxon>
        <taxon>Actinomycetota</taxon>
        <taxon>Actinomycetes</taxon>
        <taxon>Kineosporiales</taxon>
        <taxon>Kineosporiaceae</taxon>
        <taxon>Quadrisphaera</taxon>
    </lineage>
</organism>
<comment type="caution">
    <text evidence="2">The sequence shown here is derived from an EMBL/GenBank/DDBJ whole genome shotgun (WGS) entry which is preliminary data.</text>
</comment>